<reference evidence="1 2" key="1">
    <citation type="submission" date="2022-10" db="EMBL/GenBank/DDBJ databases">
        <title>The complete genomes of actinobacterial strains from the NBC collection.</title>
        <authorList>
            <person name="Joergensen T.S."/>
            <person name="Alvarez Arevalo M."/>
            <person name="Sterndorff E.B."/>
            <person name="Faurdal D."/>
            <person name="Vuksanovic O."/>
            <person name="Mourched A.-S."/>
            <person name="Charusanti P."/>
            <person name="Shaw S."/>
            <person name="Blin K."/>
            <person name="Weber T."/>
        </authorList>
    </citation>
    <scope>NUCLEOTIDE SEQUENCE [LARGE SCALE GENOMIC DNA]</scope>
    <source>
        <strain evidence="1 2">NBC_00456</strain>
    </source>
</reference>
<organism evidence="1 2">
    <name type="scientific">Streptomyces violaceus</name>
    <name type="common">Streptomyces venezuelae</name>
    <dbReference type="NCBI Taxonomy" id="1936"/>
    <lineage>
        <taxon>Bacteria</taxon>
        <taxon>Bacillati</taxon>
        <taxon>Actinomycetota</taxon>
        <taxon>Actinomycetes</taxon>
        <taxon>Kitasatosporales</taxon>
        <taxon>Streptomycetaceae</taxon>
        <taxon>Streptomyces</taxon>
    </lineage>
</organism>
<evidence type="ECO:0000313" key="1">
    <source>
        <dbReference type="EMBL" id="WUG92322.1"/>
    </source>
</evidence>
<name>A0ABZ1NLV3_STRVL</name>
<accession>A0ABZ1NLV3</accession>
<keyword evidence="2" id="KW-1185">Reference proteome</keyword>
<proteinExistence type="predicted"/>
<gene>
    <name evidence="1" type="ORF">OHB29_04400</name>
</gene>
<dbReference type="Proteomes" id="UP001341259">
    <property type="component" value="Chromosome"/>
</dbReference>
<dbReference type="EMBL" id="CP107906">
    <property type="protein sequence ID" value="WUG92322.1"/>
    <property type="molecule type" value="Genomic_DNA"/>
</dbReference>
<dbReference type="RefSeq" id="WP_328336744.1">
    <property type="nucleotide sequence ID" value="NZ_CP107906.1"/>
</dbReference>
<evidence type="ECO:0000313" key="2">
    <source>
        <dbReference type="Proteomes" id="UP001341259"/>
    </source>
</evidence>
<protein>
    <submittedName>
        <fullName evidence="1">Uncharacterized protein</fullName>
    </submittedName>
</protein>
<sequence>MARLQILELPEGSGDDRPPFLLVVDQVPRDEPAFEALRRDLNDGDLVQRIGARAVLVFEDTIDIPANDTTAHLAEAEGWTMPDELRAQIQEEIAKAQAELSDVLNRQTQR</sequence>